<reference evidence="4" key="2">
    <citation type="journal article" date="2019" name="Int. J. Syst. Evol. Microbiol.">
        <title>Gordonibacter faecihominis is a later heterotypic synonym of Gordonibacter urolithinfaciens.</title>
        <authorList>
            <person name="Danylec N."/>
            <person name="Stoll D.A."/>
            <person name="Huch M."/>
        </authorList>
    </citation>
    <scope>NUCLEOTIDE SEQUENCE</scope>
    <source>
        <strain evidence="4">DSM 27213</strain>
    </source>
</reference>
<reference evidence="4" key="3">
    <citation type="journal article" date="2019" name="Microbiol. Resour. Announc.">
        <title>Draft Genome Sequences of Type Strains of Gordonibacter faecihominis, Paraeggerthella hongkongensis, Parvibacter caecicola,Slackia equolifaciens, Slackia faecicanis, and Slackia isoflavoniconvertens.</title>
        <authorList>
            <person name="Danylec N."/>
            <person name="Stoll D.A."/>
            <person name="Dotsch A."/>
            <person name="Huch M."/>
        </authorList>
    </citation>
    <scope>NUCLEOTIDE SEQUENCE</scope>
    <source>
        <strain evidence="4">DSM 27213</strain>
    </source>
</reference>
<dbReference type="PANTHER" id="PTHR35813:SF1">
    <property type="entry name" value="INNER MEMBRANE PROTEIN YBAN"/>
    <property type="match status" value="1"/>
</dbReference>
<reference evidence="2 6" key="4">
    <citation type="journal article" date="2019" name="Nat. Med.">
        <title>A library of human gut bacterial isolates paired with longitudinal multiomics data enables mechanistic microbiome research.</title>
        <authorList>
            <person name="Poyet M."/>
            <person name="Groussin M."/>
            <person name="Gibbons S.M."/>
            <person name="Avila-Pacheco J."/>
            <person name="Jiang X."/>
            <person name="Kearney S.M."/>
            <person name="Perrotta A.R."/>
            <person name="Berdy B."/>
            <person name="Zhao S."/>
            <person name="Lieberman T.D."/>
            <person name="Swanson P.K."/>
            <person name="Smith M."/>
            <person name="Roesemann S."/>
            <person name="Alexander J.E."/>
            <person name="Rich S.A."/>
            <person name="Livny J."/>
            <person name="Vlamakis H."/>
            <person name="Clish C."/>
            <person name="Bullock K."/>
            <person name="Deik A."/>
            <person name="Scott J."/>
            <person name="Pierce K.A."/>
            <person name="Xavier R.J."/>
            <person name="Alm E.J."/>
        </authorList>
    </citation>
    <scope>NUCLEOTIDE SEQUENCE [LARGE SCALE GENOMIC DNA]</scope>
    <source>
        <strain evidence="2 6">BIOML-A1</strain>
    </source>
</reference>
<evidence type="ECO:0000313" key="2">
    <source>
        <dbReference type="EMBL" id="MSA96012.1"/>
    </source>
</evidence>
<dbReference type="InterPro" id="IPR007401">
    <property type="entry name" value="DUF454"/>
</dbReference>
<gene>
    <name evidence="4" type="ORF">DMP12_13920</name>
    <name evidence="2" type="ORF">GKG38_13315</name>
    <name evidence="3" type="ORF">GO738_06000</name>
</gene>
<evidence type="ECO:0000313" key="7">
    <source>
        <dbReference type="Proteomes" id="UP000468327"/>
    </source>
</evidence>
<dbReference type="EMBL" id="WKZA01000091">
    <property type="protein sequence ID" value="MSA96012.1"/>
    <property type="molecule type" value="Genomic_DNA"/>
</dbReference>
<name>A0A1Y4FVV5_9ACTN</name>
<reference evidence="5" key="1">
    <citation type="submission" date="2018-05" db="EMBL/GenBank/DDBJ databases">
        <title>Genome Sequencing of selected type strains of the family Eggerthellaceae.</title>
        <authorList>
            <person name="Danylec N."/>
            <person name="Stoll D.A."/>
            <person name="Doetsch A."/>
            <person name="Huch M."/>
        </authorList>
    </citation>
    <scope>NUCLEOTIDE SEQUENCE [LARGE SCALE GENOMIC DNA]</scope>
    <source>
        <strain evidence="5">DSM 27213</strain>
    </source>
</reference>
<dbReference type="Proteomes" id="UP000285258">
    <property type="component" value="Unassembled WGS sequence"/>
</dbReference>
<keyword evidence="1" id="KW-0812">Transmembrane</keyword>
<evidence type="ECO:0000313" key="6">
    <source>
        <dbReference type="Proteomes" id="UP000462865"/>
    </source>
</evidence>
<accession>A0A1Y4FVV5</accession>
<proteinExistence type="predicted"/>
<comment type="caution">
    <text evidence="4">The sequence shown here is derived from an EMBL/GenBank/DDBJ whole genome shotgun (WGS) entry which is preliminary data.</text>
</comment>
<dbReference type="RefSeq" id="WP_087190516.1">
    <property type="nucleotide sequence ID" value="NZ_BAABZN010000001.1"/>
</dbReference>
<dbReference type="GeneID" id="97354493"/>
<dbReference type="GO" id="GO:0005886">
    <property type="term" value="C:plasma membrane"/>
    <property type="evidence" value="ECO:0007669"/>
    <property type="project" value="TreeGrafter"/>
</dbReference>
<reference evidence="3 7" key="5">
    <citation type="submission" date="2019-11" db="EMBL/GenBank/DDBJ databases">
        <title>Whole genome shotgun sequencing (WGS) data from Adlercreutzia equolifaciens ResAG-91, Eggerthella lenta MRI-F36, MRI-F37, MRI-F40, ResAG-49, ResAG-88, ResAG-121, ResAG-145, and Gordonibacter sp. ResAG-5, ResAG-26, ResAG-43, ResAG-50, ResAG-59.</title>
        <authorList>
            <person name="Stoll D.A."/>
            <person name="Danylec N."/>
            <person name="Franz C.M.A.P."/>
            <person name="Huch M."/>
        </authorList>
    </citation>
    <scope>NUCLEOTIDE SEQUENCE [LARGE SCALE GENOMIC DNA]</scope>
    <source>
        <strain evidence="3 7">ResAG-59</strain>
    </source>
</reference>
<dbReference type="PROSITE" id="PS51257">
    <property type="entry name" value="PROKAR_LIPOPROTEIN"/>
    <property type="match status" value="1"/>
</dbReference>
<dbReference type="Pfam" id="PF04304">
    <property type="entry name" value="DUF454"/>
    <property type="match status" value="1"/>
</dbReference>
<dbReference type="EMBL" id="WPOC01000007">
    <property type="protein sequence ID" value="MVN14910.1"/>
    <property type="molecule type" value="Genomic_DNA"/>
</dbReference>
<keyword evidence="1" id="KW-0472">Membrane</keyword>
<evidence type="ECO:0000256" key="1">
    <source>
        <dbReference type="SAM" id="Phobius"/>
    </source>
</evidence>
<feature type="transmembrane region" description="Helical" evidence="1">
    <location>
        <begin position="7"/>
        <end position="28"/>
    </location>
</feature>
<evidence type="ECO:0000313" key="5">
    <source>
        <dbReference type="Proteomes" id="UP000285258"/>
    </source>
</evidence>
<dbReference type="EMBL" id="QIBW01000028">
    <property type="protein sequence ID" value="ROT87953.1"/>
    <property type="molecule type" value="Genomic_DNA"/>
</dbReference>
<keyword evidence="1" id="KW-1133">Transmembrane helix</keyword>
<sequence>MNRLPRLLMLAGAWIACVIGCIGVFVPVLPTTPLLLLATFLFARSSPRCHAWIVSTKVYRTYVAAFKEAGGIPAATKVRILTVSFVLMGASAFFVRKPVVWIVLGCVALFLLYLMLVRIPTISLENVRAARKADEAE</sequence>
<dbReference type="Proteomes" id="UP000468327">
    <property type="component" value="Unassembled WGS sequence"/>
</dbReference>
<evidence type="ECO:0000313" key="3">
    <source>
        <dbReference type="EMBL" id="MVN14910.1"/>
    </source>
</evidence>
<organism evidence="4 5">
    <name type="scientific">Gordonibacter urolithinfaciens</name>
    <dbReference type="NCBI Taxonomy" id="1335613"/>
    <lineage>
        <taxon>Bacteria</taxon>
        <taxon>Bacillati</taxon>
        <taxon>Actinomycetota</taxon>
        <taxon>Coriobacteriia</taxon>
        <taxon>Eggerthellales</taxon>
        <taxon>Eggerthellaceae</taxon>
        <taxon>Gordonibacter</taxon>
    </lineage>
</organism>
<dbReference type="Proteomes" id="UP000462865">
    <property type="component" value="Unassembled WGS sequence"/>
</dbReference>
<dbReference type="PIRSF" id="PIRSF016789">
    <property type="entry name" value="DUF454"/>
    <property type="match status" value="1"/>
</dbReference>
<keyword evidence="7" id="KW-1185">Reference proteome</keyword>
<feature type="transmembrane region" description="Helical" evidence="1">
    <location>
        <begin position="76"/>
        <end position="94"/>
    </location>
</feature>
<dbReference type="PANTHER" id="PTHR35813">
    <property type="entry name" value="INNER MEMBRANE PROTEIN YBAN"/>
    <property type="match status" value="1"/>
</dbReference>
<protein>
    <submittedName>
        <fullName evidence="4">DUF454 domain-containing protein</fullName>
    </submittedName>
    <submittedName>
        <fullName evidence="2">DUF454 family protein</fullName>
    </submittedName>
</protein>
<evidence type="ECO:0000313" key="4">
    <source>
        <dbReference type="EMBL" id="ROT87953.1"/>
    </source>
</evidence>
<dbReference type="AlphaFoldDB" id="A0A1Y4FVV5"/>
<feature type="transmembrane region" description="Helical" evidence="1">
    <location>
        <begin position="100"/>
        <end position="119"/>
    </location>
</feature>